<dbReference type="AlphaFoldDB" id="Q0FYW2"/>
<organism evidence="2 3">
    <name type="scientific">Fulvimarina pelagi HTCC2506</name>
    <dbReference type="NCBI Taxonomy" id="314231"/>
    <lineage>
        <taxon>Bacteria</taxon>
        <taxon>Pseudomonadati</taxon>
        <taxon>Pseudomonadota</taxon>
        <taxon>Alphaproteobacteria</taxon>
        <taxon>Hyphomicrobiales</taxon>
        <taxon>Aurantimonadaceae</taxon>
        <taxon>Fulvimarina</taxon>
    </lineage>
</organism>
<dbReference type="InterPro" id="IPR050336">
    <property type="entry name" value="Chromosome_partition/occlusion"/>
</dbReference>
<gene>
    <name evidence="2" type="ORF">FP2506_11587</name>
</gene>
<dbReference type="EMBL" id="AATP01000009">
    <property type="protein sequence ID" value="EAU40196.1"/>
    <property type="molecule type" value="Genomic_DNA"/>
</dbReference>
<dbReference type="eggNOG" id="COG1475">
    <property type="taxonomic scope" value="Bacteria"/>
</dbReference>
<dbReference type="GO" id="GO:0007059">
    <property type="term" value="P:chromosome segregation"/>
    <property type="evidence" value="ECO:0007669"/>
    <property type="project" value="TreeGrafter"/>
</dbReference>
<accession>Q0FYW2</accession>
<dbReference type="Gene3D" id="3.90.1530.30">
    <property type="match status" value="1"/>
</dbReference>
<dbReference type="STRING" id="217511.GCA_001463845_01057"/>
<proteinExistence type="predicted"/>
<protein>
    <recommendedName>
        <fullName evidence="1">ParB-like N-terminal domain-containing protein</fullName>
    </recommendedName>
</protein>
<evidence type="ECO:0000259" key="1">
    <source>
        <dbReference type="SMART" id="SM00470"/>
    </source>
</evidence>
<reference evidence="2 3" key="1">
    <citation type="journal article" date="2010" name="J. Bacteriol.">
        <title>Genome sequence of Fulvimarina pelagi HTCC2506T, a Mn(II)-oxidizing alphaproteobacterium possessing an aerobic anoxygenic photosynthetic gene cluster and Xanthorhodopsin.</title>
        <authorList>
            <person name="Kang I."/>
            <person name="Oh H.M."/>
            <person name="Lim S.I."/>
            <person name="Ferriera S."/>
            <person name="Giovannoni S.J."/>
            <person name="Cho J.C."/>
        </authorList>
    </citation>
    <scope>NUCLEOTIDE SEQUENCE [LARGE SCALE GENOMIC DNA]</scope>
    <source>
        <strain evidence="2 3">HTCC2506</strain>
    </source>
</reference>
<dbReference type="HOGENOM" id="CLU_054511_1_0_5"/>
<dbReference type="RefSeq" id="WP_007067452.1">
    <property type="nucleotide sequence ID" value="NZ_DS022272.1"/>
</dbReference>
<comment type="caution">
    <text evidence="2">The sequence shown here is derived from an EMBL/GenBank/DDBJ whole genome shotgun (WGS) entry which is preliminary data.</text>
</comment>
<sequence>MSVQIDISSIDTADRLRTLDPDWVDTLADDIVAYGQMEPIRVVGTGNGFKLIKGARRIAALLKLGRTEVRAEVVEGDALKDAAAYRLEEIKATMLRGDLTALDRAHFVATWKSLFDTAKETGKRGRKVPAPDLAEKEEEQSAMFALSFSEAAQRALSLSRRSVFLALKIARIEGAVRSAIALHPVAKNQRELLLLADLTPVRQRAVCDLLIAEAPQAVTVTEAIALLDQTVATNPVPAHERIYERFVRLKPSDREKFYALNRSEIEAWLVKTAAKKVA</sequence>
<dbReference type="SMART" id="SM00470">
    <property type="entry name" value="ParB"/>
    <property type="match status" value="1"/>
</dbReference>
<evidence type="ECO:0000313" key="3">
    <source>
        <dbReference type="Proteomes" id="UP000004310"/>
    </source>
</evidence>
<dbReference type="InterPro" id="IPR036086">
    <property type="entry name" value="ParB/Sulfiredoxin_sf"/>
</dbReference>
<dbReference type="PANTHER" id="PTHR33375:SF1">
    <property type="entry name" value="CHROMOSOME-PARTITIONING PROTEIN PARB-RELATED"/>
    <property type="match status" value="1"/>
</dbReference>
<keyword evidence="3" id="KW-1185">Reference proteome</keyword>
<feature type="domain" description="ParB-like N-terminal" evidence="1">
    <location>
        <begin position="3"/>
        <end position="91"/>
    </location>
</feature>
<dbReference type="SUPFAM" id="SSF110849">
    <property type="entry name" value="ParB/Sulfiredoxin"/>
    <property type="match status" value="1"/>
</dbReference>
<dbReference type="PANTHER" id="PTHR33375">
    <property type="entry name" value="CHROMOSOME-PARTITIONING PROTEIN PARB-RELATED"/>
    <property type="match status" value="1"/>
</dbReference>
<dbReference type="GO" id="GO:0005694">
    <property type="term" value="C:chromosome"/>
    <property type="evidence" value="ECO:0007669"/>
    <property type="project" value="TreeGrafter"/>
</dbReference>
<evidence type="ECO:0000313" key="2">
    <source>
        <dbReference type="EMBL" id="EAU40196.1"/>
    </source>
</evidence>
<dbReference type="Proteomes" id="UP000004310">
    <property type="component" value="Unassembled WGS sequence"/>
</dbReference>
<dbReference type="InterPro" id="IPR003115">
    <property type="entry name" value="ParB_N"/>
</dbReference>
<name>Q0FYW2_9HYPH</name>
<dbReference type="Pfam" id="PF02195">
    <property type="entry name" value="ParB_N"/>
    <property type="match status" value="1"/>
</dbReference>